<evidence type="ECO:0000313" key="2">
    <source>
        <dbReference type="Proteomes" id="UP001239169"/>
    </source>
</evidence>
<keyword evidence="2" id="KW-1185">Reference proteome</keyword>
<gene>
    <name evidence="1" type="ORF">QJS64_21910</name>
</gene>
<evidence type="ECO:0000313" key="1">
    <source>
        <dbReference type="EMBL" id="WGX77874.1"/>
    </source>
</evidence>
<protein>
    <submittedName>
        <fullName evidence="1">Uncharacterized protein</fullName>
    </submittedName>
</protein>
<geneLocation type="plasmid" evidence="1 2">
    <name>unnamed7</name>
</geneLocation>
<dbReference type="Proteomes" id="UP001239169">
    <property type="component" value="Plasmid unnamed7"/>
</dbReference>
<organism evidence="1 2">
    <name type="scientific">Paraclostridium bifermentans</name>
    <name type="common">Clostridium bifermentans</name>
    <dbReference type="NCBI Taxonomy" id="1490"/>
    <lineage>
        <taxon>Bacteria</taxon>
        <taxon>Bacillati</taxon>
        <taxon>Bacillota</taxon>
        <taxon>Clostridia</taxon>
        <taxon>Peptostreptococcales</taxon>
        <taxon>Peptostreptococcaceae</taxon>
        <taxon>Paraclostridium</taxon>
    </lineage>
</organism>
<reference evidence="1 2" key="1">
    <citation type="submission" date="2023-04" db="EMBL/GenBank/DDBJ databases">
        <title>Bacteria Genome Submission.</title>
        <authorList>
            <person name="Isaac P."/>
        </authorList>
    </citation>
    <scope>NUCLEOTIDE SEQUENCE [LARGE SCALE GENOMIC DNA]</scope>
    <source>
        <strain evidence="1 2">SampleS7P1</strain>
        <plasmid evidence="1 2">unnamed7</plasmid>
    </source>
</reference>
<keyword evidence="1" id="KW-0614">Plasmid</keyword>
<accession>A0ABY8R8J5</accession>
<proteinExistence type="predicted"/>
<dbReference type="EMBL" id="CP124692">
    <property type="protein sequence ID" value="WGX77874.1"/>
    <property type="molecule type" value="Genomic_DNA"/>
</dbReference>
<sequence length="66" mass="7276">MGNKNNKIILFSDGIDSNTKISKTKSGNNANNLNEKLSLSGDIKDISKNMVKINIAIQKIWEMGKP</sequence>
<name>A0ABY8R8J5_PARBF</name>